<gene>
    <name evidence="1" type="ORF">FJM65_00935</name>
</gene>
<evidence type="ECO:0008006" key="3">
    <source>
        <dbReference type="Google" id="ProtNLM"/>
    </source>
</evidence>
<proteinExistence type="predicted"/>
<dbReference type="Proteomes" id="UP000316727">
    <property type="component" value="Unassembled WGS sequence"/>
</dbReference>
<evidence type="ECO:0000313" key="1">
    <source>
        <dbReference type="EMBL" id="TPE45941.1"/>
    </source>
</evidence>
<comment type="caution">
    <text evidence="1">The sequence shown here is derived from an EMBL/GenBank/DDBJ whole genome shotgun (WGS) entry which is preliminary data.</text>
</comment>
<dbReference type="EMBL" id="VFRQ01000001">
    <property type="protein sequence ID" value="TPE45941.1"/>
    <property type="molecule type" value="Genomic_DNA"/>
</dbReference>
<dbReference type="RefSeq" id="WP_140618434.1">
    <property type="nucleotide sequence ID" value="NZ_VFRQ01000001.1"/>
</dbReference>
<reference evidence="1 2" key="1">
    <citation type="submission" date="2019-06" db="EMBL/GenBank/DDBJ databases">
        <title>A novel bacterium of genus Pontibacter, isolated from marine sediment.</title>
        <authorList>
            <person name="Huang H."/>
            <person name="Mo K."/>
            <person name="Hu Y."/>
        </authorList>
    </citation>
    <scope>NUCLEOTIDE SEQUENCE [LARGE SCALE GENOMIC DNA]</scope>
    <source>
        <strain evidence="1 2">HB172049</strain>
    </source>
</reference>
<sequence>MADIIKGREAIFNQLNKLQADQKPAFGKMSPQHMVEHLAFVIKFSNGKLPQKLHYNAEKAEKFKQNTIYSDKELMPGFRAPMLGDEPEQLIHSSQRAALENLRQELEAFDTFSGRCQMPGRLAPPWGS</sequence>
<dbReference type="AlphaFoldDB" id="A0A501WFI4"/>
<evidence type="ECO:0000313" key="2">
    <source>
        <dbReference type="Proteomes" id="UP000316727"/>
    </source>
</evidence>
<dbReference type="OrthoDB" id="2599194at2"/>
<name>A0A501WFI4_9BACT</name>
<protein>
    <recommendedName>
        <fullName evidence="3">DinB family protein</fullName>
    </recommendedName>
</protein>
<keyword evidence="2" id="KW-1185">Reference proteome</keyword>
<organism evidence="1 2">
    <name type="scientific">Pontibacter mangrovi</name>
    <dbReference type="NCBI Taxonomy" id="2589816"/>
    <lineage>
        <taxon>Bacteria</taxon>
        <taxon>Pseudomonadati</taxon>
        <taxon>Bacteroidota</taxon>
        <taxon>Cytophagia</taxon>
        <taxon>Cytophagales</taxon>
        <taxon>Hymenobacteraceae</taxon>
        <taxon>Pontibacter</taxon>
    </lineage>
</organism>
<accession>A0A501WFI4</accession>